<dbReference type="Gene3D" id="3.40.50.720">
    <property type="entry name" value="NAD(P)-binding Rossmann-like Domain"/>
    <property type="match status" value="1"/>
</dbReference>
<dbReference type="RefSeq" id="WP_087021405.1">
    <property type="nucleotide sequence ID" value="NZ_NHOC01000010.1"/>
</dbReference>
<dbReference type="InterPro" id="IPR055170">
    <property type="entry name" value="GFO_IDH_MocA-like_dom"/>
</dbReference>
<dbReference type="SUPFAM" id="SSF55347">
    <property type="entry name" value="Glyceraldehyde-3-phosphate dehydrogenase-like, C-terminal domain"/>
    <property type="match status" value="1"/>
</dbReference>
<evidence type="ECO:0000256" key="2">
    <source>
        <dbReference type="ARBA" id="ARBA00023002"/>
    </source>
</evidence>
<dbReference type="PANTHER" id="PTHR42840">
    <property type="entry name" value="NAD(P)-BINDING ROSSMANN-FOLD SUPERFAMILY PROTEIN-RELATED"/>
    <property type="match status" value="1"/>
</dbReference>
<dbReference type="OrthoDB" id="9783105at2"/>
<dbReference type="GO" id="GO:0000166">
    <property type="term" value="F:nucleotide binding"/>
    <property type="evidence" value="ECO:0007669"/>
    <property type="project" value="InterPro"/>
</dbReference>
<evidence type="ECO:0000259" key="4">
    <source>
        <dbReference type="Pfam" id="PF22725"/>
    </source>
</evidence>
<feature type="domain" description="Gfo/Idh/MocA-like oxidoreductase N-terminal" evidence="3">
    <location>
        <begin position="4"/>
        <end position="120"/>
    </location>
</feature>
<evidence type="ECO:0000259" key="3">
    <source>
        <dbReference type="Pfam" id="PF01408"/>
    </source>
</evidence>
<evidence type="ECO:0000256" key="1">
    <source>
        <dbReference type="ARBA" id="ARBA00010928"/>
    </source>
</evidence>
<keyword evidence="2" id="KW-0560">Oxidoreductase</keyword>
<dbReference type="Pfam" id="PF01408">
    <property type="entry name" value="GFO_IDH_MocA"/>
    <property type="match status" value="1"/>
</dbReference>
<dbReference type="InterPro" id="IPR036291">
    <property type="entry name" value="NAD(P)-bd_dom_sf"/>
</dbReference>
<organism evidence="5 6">
    <name type="scientific">Butyricicoccus porcorum</name>
    <dbReference type="NCBI Taxonomy" id="1945634"/>
    <lineage>
        <taxon>Bacteria</taxon>
        <taxon>Bacillati</taxon>
        <taxon>Bacillota</taxon>
        <taxon>Clostridia</taxon>
        <taxon>Eubacteriales</taxon>
        <taxon>Butyricicoccaceae</taxon>
        <taxon>Butyricicoccus</taxon>
    </lineage>
</organism>
<name>A0A252F1N7_9FIRM</name>
<gene>
    <name evidence="5" type="ORF">CBW42_11115</name>
</gene>
<proteinExistence type="inferred from homology"/>
<feature type="domain" description="GFO/IDH/MocA-like oxidoreductase" evidence="4">
    <location>
        <begin position="133"/>
        <end position="257"/>
    </location>
</feature>
<dbReference type="EMBL" id="NHOC01000010">
    <property type="protein sequence ID" value="OUM19708.1"/>
    <property type="molecule type" value="Genomic_DNA"/>
</dbReference>
<evidence type="ECO:0000313" key="5">
    <source>
        <dbReference type="EMBL" id="OUM19708.1"/>
    </source>
</evidence>
<reference evidence="5 6" key="1">
    <citation type="submission" date="2017-05" db="EMBL/GenBank/DDBJ databases">
        <title>Butyricicoccus porcorum sp. nov. a butyrate-producing bacterium from the swine intestinal tract.</title>
        <authorList>
            <person name="Trachsel J."/>
            <person name="Humphrey S."/>
            <person name="Allen H.K."/>
        </authorList>
    </citation>
    <scope>NUCLEOTIDE SEQUENCE [LARGE SCALE GENOMIC DNA]</scope>
    <source>
        <strain evidence="5">BB10</strain>
    </source>
</reference>
<comment type="similarity">
    <text evidence="1">Belongs to the Gfo/Idh/MocA family.</text>
</comment>
<dbReference type="InterPro" id="IPR000683">
    <property type="entry name" value="Gfo/Idh/MocA-like_OxRdtase_N"/>
</dbReference>
<dbReference type="GO" id="GO:0006740">
    <property type="term" value="P:NADPH regeneration"/>
    <property type="evidence" value="ECO:0007669"/>
    <property type="project" value="TreeGrafter"/>
</dbReference>
<dbReference type="Proteomes" id="UP000194903">
    <property type="component" value="Unassembled WGS sequence"/>
</dbReference>
<sequence>MKEVKVGVVGLGRLGSVYAENLAFKIPGCKLVAACSLDEKELEWAKDYLNVDFATTDYKKMIDEADIEAVAIVSSSPEHCWMIEYTLDAGKHVFCDKPLGCSLEECKRAEAAVERHPDKVFFLGFMRRYDPSYAHAKAQIDANKIGKPYLVKATGLDPEALVESCIKFSKTSGGIFIDAASHDIDLMRWFLGGEITEVYAAGTTFKHPEFTENGDTETGMAMLKLDNGTVAFLHVGRTAPHGYHTETEIVGTEGHIRVADVPWKDRTMVYDQYGARQEIIENFPQRFAEAYLLEMVDFIDCIQKDRKPELTVYDGTKATIVTYAITDSFHSGKAVKVEY</sequence>
<accession>A0A252F1N7</accession>
<dbReference type="Pfam" id="PF22725">
    <property type="entry name" value="GFO_IDH_MocA_C3"/>
    <property type="match status" value="1"/>
</dbReference>
<dbReference type="SUPFAM" id="SSF51735">
    <property type="entry name" value="NAD(P)-binding Rossmann-fold domains"/>
    <property type="match status" value="1"/>
</dbReference>
<protein>
    <submittedName>
        <fullName evidence="5">Inositol 2-dehydrogenase</fullName>
    </submittedName>
</protein>
<comment type="caution">
    <text evidence="5">The sequence shown here is derived from an EMBL/GenBank/DDBJ whole genome shotgun (WGS) entry which is preliminary data.</text>
</comment>
<dbReference type="GO" id="GO:0005737">
    <property type="term" value="C:cytoplasm"/>
    <property type="evidence" value="ECO:0007669"/>
    <property type="project" value="TreeGrafter"/>
</dbReference>
<dbReference type="GO" id="GO:0016491">
    <property type="term" value="F:oxidoreductase activity"/>
    <property type="evidence" value="ECO:0007669"/>
    <property type="project" value="UniProtKB-KW"/>
</dbReference>
<dbReference type="PANTHER" id="PTHR42840:SF3">
    <property type="entry name" value="BINDING ROSSMANN FOLD OXIDOREDUCTASE, PUTATIVE (AFU_ORTHOLOGUE AFUA_2G10240)-RELATED"/>
    <property type="match status" value="1"/>
</dbReference>
<evidence type="ECO:0000313" key="6">
    <source>
        <dbReference type="Proteomes" id="UP000194903"/>
    </source>
</evidence>
<dbReference type="Gene3D" id="3.30.360.10">
    <property type="entry name" value="Dihydrodipicolinate Reductase, domain 2"/>
    <property type="match status" value="1"/>
</dbReference>
<keyword evidence="6" id="KW-1185">Reference proteome</keyword>
<dbReference type="AlphaFoldDB" id="A0A252F1N7"/>